<evidence type="ECO:0000313" key="2">
    <source>
        <dbReference type="EMBL" id="OGC07217.1"/>
    </source>
</evidence>
<dbReference type="EMBL" id="METP01000007">
    <property type="protein sequence ID" value="OGC07217.1"/>
    <property type="molecule type" value="Genomic_DNA"/>
</dbReference>
<accession>A0A1F4RGB3</accession>
<evidence type="ECO:0000313" key="3">
    <source>
        <dbReference type="Proteomes" id="UP000176938"/>
    </source>
</evidence>
<keyword evidence="1" id="KW-0812">Transmembrane</keyword>
<gene>
    <name evidence="2" type="ORF">A3H38_03310</name>
</gene>
<protein>
    <recommendedName>
        <fullName evidence="4">Prepilin-type N-terminal cleavage/methylation domain-containing protein</fullName>
    </recommendedName>
</protein>
<name>A0A1F4RGB3_UNCSA</name>
<sequence length="132" mass="14284">MKRKGFTFVELIMTVILGAITVYSLLLIFVSATTESVDSEALCVALYLANGKLESITSRSFDTITSEAQTSFTGSFNTYSSEVEVAYVSAEALDVPVVGTSESYKRVKVRVTQVFLPVSIEVTTLVTGMSND</sequence>
<feature type="transmembrane region" description="Helical" evidence="1">
    <location>
        <begin position="7"/>
        <end position="30"/>
    </location>
</feature>
<evidence type="ECO:0008006" key="4">
    <source>
        <dbReference type="Google" id="ProtNLM"/>
    </source>
</evidence>
<dbReference type="AlphaFoldDB" id="A0A1F4RGB3"/>
<dbReference type="Proteomes" id="UP000176938">
    <property type="component" value="Unassembled WGS sequence"/>
</dbReference>
<organism evidence="2 3">
    <name type="scientific">candidate division WOR-1 bacterium RIFCSPLOWO2_02_FULL_46_20</name>
    <dbReference type="NCBI Taxonomy" id="1802567"/>
    <lineage>
        <taxon>Bacteria</taxon>
        <taxon>Bacillati</taxon>
        <taxon>Saganbacteria</taxon>
    </lineage>
</organism>
<keyword evidence="1" id="KW-0472">Membrane</keyword>
<evidence type="ECO:0000256" key="1">
    <source>
        <dbReference type="SAM" id="Phobius"/>
    </source>
</evidence>
<keyword evidence="1" id="KW-1133">Transmembrane helix</keyword>
<proteinExistence type="predicted"/>
<comment type="caution">
    <text evidence="2">The sequence shown here is derived from an EMBL/GenBank/DDBJ whole genome shotgun (WGS) entry which is preliminary data.</text>
</comment>
<reference evidence="2 3" key="1">
    <citation type="journal article" date="2016" name="Nat. Commun.">
        <title>Thousands of microbial genomes shed light on interconnected biogeochemical processes in an aquifer system.</title>
        <authorList>
            <person name="Anantharaman K."/>
            <person name="Brown C.T."/>
            <person name="Hug L.A."/>
            <person name="Sharon I."/>
            <person name="Castelle C.J."/>
            <person name="Probst A.J."/>
            <person name="Thomas B.C."/>
            <person name="Singh A."/>
            <person name="Wilkins M.J."/>
            <person name="Karaoz U."/>
            <person name="Brodie E.L."/>
            <person name="Williams K.H."/>
            <person name="Hubbard S.S."/>
            <person name="Banfield J.F."/>
        </authorList>
    </citation>
    <scope>NUCLEOTIDE SEQUENCE [LARGE SCALE GENOMIC DNA]</scope>
</reference>